<dbReference type="PROSITE" id="PS51168">
    <property type="entry name" value="CHORISMATE_MUT_2"/>
    <property type="match status" value="1"/>
</dbReference>
<dbReference type="PATRIC" id="fig|755172.3.peg.507"/>
<evidence type="ECO:0000313" key="3">
    <source>
        <dbReference type="Proteomes" id="UP000070442"/>
    </source>
</evidence>
<evidence type="ECO:0000313" key="2">
    <source>
        <dbReference type="EMBL" id="KXB67345.1"/>
    </source>
</evidence>
<dbReference type="EMBL" id="LSDG01000019">
    <property type="protein sequence ID" value="KXB67345.1"/>
    <property type="molecule type" value="Genomic_DNA"/>
</dbReference>
<dbReference type="Gene3D" id="1.20.59.10">
    <property type="entry name" value="Chorismate mutase"/>
    <property type="match status" value="1"/>
</dbReference>
<name>A0A134AI45_9FIRM</name>
<dbReference type="Pfam" id="PF01817">
    <property type="entry name" value="CM_2"/>
    <property type="match status" value="1"/>
</dbReference>
<keyword evidence="3" id="KW-1185">Reference proteome</keyword>
<feature type="domain" description="Chorismate mutase" evidence="1">
    <location>
        <begin position="17"/>
        <end position="102"/>
    </location>
</feature>
<sequence>MNGKGEITVIDNVNHTASSRDVVERLRMEIDAIDDDVIRLLEKRFALSRAIGEEKKKEKREVKDGKRETFILEKIEKLAPEYNGEIALLYARLFELSRGLQA</sequence>
<proteinExistence type="predicted"/>
<dbReference type="InterPro" id="IPR036263">
    <property type="entry name" value="Chorismate_II_sf"/>
</dbReference>
<comment type="caution">
    <text evidence="2">The sequence shown here is derived from an EMBL/GenBank/DDBJ whole genome shotgun (WGS) entry which is preliminary data.</text>
</comment>
<dbReference type="InterPro" id="IPR002701">
    <property type="entry name" value="CM_II_prokaryot"/>
</dbReference>
<accession>A0A134AI45</accession>
<dbReference type="SUPFAM" id="SSF48600">
    <property type="entry name" value="Chorismate mutase II"/>
    <property type="match status" value="1"/>
</dbReference>
<protein>
    <submittedName>
        <fullName evidence="2">Chorismate mutase</fullName>
    </submittedName>
</protein>
<gene>
    <name evidence="2" type="ORF">HMPREF1863_00532</name>
</gene>
<dbReference type="STRING" id="755172.HMPREF1863_00532"/>
<dbReference type="InterPro" id="IPR036979">
    <property type="entry name" value="CM_dom_sf"/>
</dbReference>
<evidence type="ECO:0000259" key="1">
    <source>
        <dbReference type="PROSITE" id="PS51168"/>
    </source>
</evidence>
<dbReference type="AlphaFoldDB" id="A0A134AI45"/>
<dbReference type="GO" id="GO:0046417">
    <property type="term" value="P:chorismate metabolic process"/>
    <property type="evidence" value="ECO:0007669"/>
    <property type="project" value="InterPro"/>
</dbReference>
<dbReference type="SMART" id="SM00830">
    <property type="entry name" value="CM_2"/>
    <property type="match status" value="1"/>
</dbReference>
<reference evidence="3" key="1">
    <citation type="submission" date="2016-01" db="EMBL/GenBank/DDBJ databases">
        <authorList>
            <person name="Mitreva M."/>
            <person name="Pepin K.H."/>
            <person name="Mihindukulasuriya K.A."/>
            <person name="Fulton R."/>
            <person name="Fronick C."/>
            <person name="O'Laughlin M."/>
            <person name="Miner T."/>
            <person name="Herter B."/>
            <person name="Rosa B.A."/>
            <person name="Cordes M."/>
            <person name="Tomlinson C."/>
            <person name="Wollam A."/>
            <person name="Palsikar V.B."/>
            <person name="Mardis E.R."/>
            <person name="Wilson R.K."/>
        </authorList>
    </citation>
    <scope>NUCLEOTIDE SEQUENCE [LARGE SCALE GENOMIC DNA]</scope>
    <source>
        <strain evidence="3">DNF00729</strain>
    </source>
</reference>
<dbReference type="GO" id="GO:0004106">
    <property type="term" value="F:chorismate mutase activity"/>
    <property type="evidence" value="ECO:0007669"/>
    <property type="project" value="InterPro"/>
</dbReference>
<organism evidence="2 3">
    <name type="scientific">Aedoeadaptatus coxii</name>
    <dbReference type="NCBI Taxonomy" id="755172"/>
    <lineage>
        <taxon>Bacteria</taxon>
        <taxon>Bacillati</taxon>
        <taxon>Bacillota</taxon>
        <taxon>Tissierellia</taxon>
        <taxon>Tissierellales</taxon>
        <taxon>Peptoniphilaceae</taxon>
        <taxon>Aedoeadaptatus</taxon>
    </lineage>
</organism>
<dbReference type="Proteomes" id="UP000070442">
    <property type="component" value="Unassembled WGS sequence"/>
</dbReference>